<dbReference type="SUPFAM" id="SSF103473">
    <property type="entry name" value="MFS general substrate transporter"/>
    <property type="match status" value="1"/>
</dbReference>
<comment type="subcellular location">
    <subcellularLocation>
        <location evidence="1">Membrane</location>
        <topology evidence="1">Multi-pass membrane protein</topology>
    </subcellularLocation>
</comment>
<dbReference type="Pfam" id="PF07690">
    <property type="entry name" value="MFS_1"/>
    <property type="match status" value="1"/>
</dbReference>
<keyword evidence="3" id="KW-0812">Transmembrane</keyword>
<proteinExistence type="predicted"/>
<dbReference type="Proteomes" id="UP000053789">
    <property type="component" value="Unassembled WGS sequence"/>
</dbReference>
<dbReference type="InterPro" id="IPR052599">
    <property type="entry name" value="SLC43A_AATransporter"/>
</dbReference>
<dbReference type="InterPro" id="IPR036259">
    <property type="entry name" value="MFS_trans_sf"/>
</dbReference>
<dbReference type="HOGENOM" id="CLU_014401_1_1_1"/>
<keyword evidence="3" id="KW-1133">Transmembrane helix</keyword>
<dbReference type="GO" id="GO:0022857">
    <property type="term" value="F:transmembrane transporter activity"/>
    <property type="evidence" value="ECO:0007669"/>
    <property type="project" value="InterPro"/>
</dbReference>
<dbReference type="PANTHER" id="PTHR20772:SF4">
    <property type="entry name" value="HYPOTHETICAL AMINO ACID TRANSPORTER (EUROFUNG)"/>
    <property type="match status" value="1"/>
</dbReference>
<evidence type="ECO:0000313" key="5">
    <source>
        <dbReference type="Proteomes" id="UP000053789"/>
    </source>
</evidence>
<dbReference type="EMBL" id="KN846987">
    <property type="protein sequence ID" value="KIW93527.1"/>
    <property type="molecule type" value="Genomic_DNA"/>
</dbReference>
<feature type="region of interest" description="Disordered" evidence="2">
    <location>
        <begin position="1"/>
        <end position="21"/>
    </location>
</feature>
<feature type="compositionally biased region" description="Polar residues" evidence="2">
    <location>
        <begin position="684"/>
        <end position="702"/>
    </location>
</feature>
<dbReference type="Gene3D" id="1.20.1250.20">
    <property type="entry name" value="MFS general substrate transporter like domains"/>
    <property type="match status" value="1"/>
</dbReference>
<dbReference type="RefSeq" id="XP_016620196.1">
    <property type="nucleotide sequence ID" value="XM_016763872.1"/>
</dbReference>
<dbReference type="VEuPathDB" id="FungiDB:Z519_06132"/>
<dbReference type="AlphaFoldDB" id="A0A0D2G4J3"/>
<evidence type="ECO:0000313" key="4">
    <source>
        <dbReference type="EMBL" id="KIW93527.1"/>
    </source>
</evidence>
<keyword evidence="3" id="KW-0472">Membrane</keyword>
<name>A0A0D2G4J3_CLAB1</name>
<feature type="transmembrane region" description="Helical" evidence="3">
    <location>
        <begin position="81"/>
        <end position="101"/>
    </location>
</feature>
<reference evidence="4" key="1">
    <citation type="submission" date="2015-01" db="EMBL/GenBank/DDBJ databases">
        <title>The Genome Sequence of Cladophialophora bantiana CBS 173.52.</title>
        <authorList>
            <consortium name="The Broad Institute Genomics Platform"/>
            <person name="Cuomo C."/>
            <person name="de Hoog S."/>
            <person name="Gorbushina A."/>
            <person name="Stielow B."/>
            <person name="Teixiera M."/>
            <person name="Abouelleil A."/>
            <person name="Chapman S.B."/>
            <person name="Priest M."/>
            <person name="Young S.K."/>
            <person name="Wortman J."/>
            <person name="Nusbaum C."/>
            <person name="Birren B."/>
        </authorList>
    </citation>
    <scope>NUCLEOTIDE SEQUENCE [LARGE SCALE GENOMIC DNA]</scope>
    <source>
        <strain evidence="4">CBS 173.52</strain>
    </source>
</reference>
<protein>
    <recommendedName>
        <fullName evidence="6">Major facilitator superfamily (MFS) profile domain-containing protein</fullName>
    </recommendedName>
</protein>
<feature type="transmembrane region" description="Helical" evidence="3">
    <location>
        <begin position="377"/>
        <end position="399"/>
    </location>
</feature>
<feature type="region of interest" description="Disordered" evidence="2">
    <location>
        <begin position="660"/>
        <end position="702"/>
    </location>
</feature>
<dbReference type="GO" id="GO:0000329">
    <property type="term" value="C:fungal-type vacuole membrane"/>
    <property type="evidence" value="ECO:0007669"/>
    <property type="project" value="TreeGrafter"/>
</dbReference>
<organism evidence="4 5">
    <name type="scientific">Cladophialophora bantiana (strain ATCC 10958 / CBS 173.52 / CDC B-1940 / NIH 8579)</name>
    <name type="common">Xylohypha bantiana</name>
    <dbReference type="NCBI Taxonomy" id="1442370"/>
    <lineage>
        <taxon>Eukaryota</taxon>
        <taxon>Fungi</taxon>
        <taxon>Dikarya</taxon>
        <taxon>Ascomycota</taxon>
        <taxon>Pezizomycotina</taxon>
        <taxon>Eurotiomycetes</taxon>
        <taxon>Chaetothyriomycetidae</taxon>
        <taxon>Chaetothyriales</taxon>
        <taxon>Herpotrichiellaceae</taxon>
        <taxon>Cladophialophora</taxon>
    </lineage>
</organism>
<dbReference type="InterPro" id="IPR011701">
    <property type="entry name" value="MFS"/>
</dbReference>
<accession>A0A0D2G4J3</accession>
<keyword evidence="5" id="KW-1185">Reference proteome</keyword>
<feature type="transmembrane region" description="Helical" evidence="3">
    <location>
        <begin position="139"/>
        <end position="159"/>
    </location>
</feature>
<evidence type="ECO:0000256" key="2">
    <source>
        <dbReference type="SAM" id="MobiDB-lite"/>
    </source>
</evidence>
<evidence type="ECO:0000256" key="3">
    <source>
        <dbReference type="SAM" id="Phobius"/>
    </source>
</evidence>
<sequence>MSLAQHVSSVEGIDHEPEPGDVAFDDRASLLSGFHRLSRQPSIALSISYDPIPPGAGDKGTGQPEKLEPIAAYEVSRGMRIAQVLVGVVSCVMASGIVFGFDALKTILLAEGTYRDLCTEDELRKNVPLCYMQDQRLNLTFVIASVTTNISALLVGSILDRYGPRVCGIISAILLALGSVCVAFASDFPFDAYIVASFLLALGGTFTFVPSFHLSNAFPRFQGLILALVTGAFDASASVFLIFRILYQNTHGAITLRQIFTVYLVIPIFILVSQITIMPSHSYQTRGELTEKMDQAQDPTTDVHDSDDELEGAMEIMQVRAERANRRRQSIASINDLLGTPAQQNQHEKKEDQIRVNSGVWGILHGLPASKQIRTPWFVLITLFTVLQMARFNFFIATIFTQYSYMLDSVEEATRIIEFFDLALPIGGIVTVPFIGALLDYTSTVAVLNLLVLLSTLIGVLGAVPTVWAAYANVTLFVLFRPLYYSAMSDYAAKIFGYATFGTVYGAIICLSGLFTFTQSALQALLHDVFEDDPEPINLGLATAGLVLGVTLVMYVDIKGRALHRERAIAAAQAAATTAAGANDERRPLLGPPRSAYGSARSANSMLSTNGPGNISVGSGFGPATGSGAPGGIPGGVGVGTGAGGATGVNADMGKGMGMGSAMSEDAGAPGAVAERKRLLHGTPSRQQVQRNLSTVQETREL</sequence>
<gene>
    <name evidence="4" type="ORF">Z519_06132</name>
</gene>
<evidence type="ECO:0008006" key="6">
    <source>
        <dbReference type="Google" id="ProtNLM"/>
    </source>
</evidence>
<feature type="transmembrane region" description="Helical" evidence="3">
    <location>
        <begin position="224"/>
        <end position="247"/>
    </location>
</feature>
<feature type="transmembrane region" description="Helical" evidence="3">
    <location>
        <begin position="495"/>
        <end position="517"/>
    </location>
</feature>
<dbReference type="GeneID" id="27699060"/>
<evidence type="ECO:0000256" key="1">
    <source>
        <dbReference type="ARBA" id="ARBA00004141"/>
    </source>
</evidence>
<dbReference type="PANTHER" id="PTHR20772">
    <property type="entry name" value="PROTEIN FMP42"/>
    <property type="match status" value="1"/>
</dbReference>
<dbReference type="OrthoDB" id="330047at2759"/>
<feature type="region of interest" description="Disordered" evidence="2">
    <location>
        <begin position="581"/>
        <end position="604"/>
    </location>
</feature>
<feature type="transmembrane region" description="Helical" evidence="3">
    <location>
        <begin position="537"/>
        <end position="558"/>
    </location>
</feature>
<feature type="compositionally biased region" description="Basic and acidic residues" evidence="2">
    <location>
        <begin position="12"/>
        <end position="21"/>
    </location>
</feature>
<feature type="transmembrane region" description="Helical" evidence="3">
    <location>
        <begin position="446"/>
        <end position="464"/>
    </location>
</feature>
<feature type="transmembrane region" description="Helical" evidence="3">
    <location>
        <begin position="419"/>
        <end position="439"/>
    </location>
</feature>
<feature type="transmembrane region" description="Helical" evidence="3">
    <location>
        <begin position="259"/>
        <end position="277"/>
    </location>
</feature>
<feature type="transmembrane region" description="Helical" evidence="3">
    <location>
        <begin position="192"/>
        <end position="212"/>
    </location>
</feature>
<feature type="transmembrane region" description="Helical" evidence="3">
    <location>
        <begin position="166"/>
        <end position="186"/>
    </location>
</feature>